<dbReference type="AlphaFoldDB" id="A0A4Y2K4I4"/>
<gene>
    <name evidence="1" type="ORF">AVEN_251486_1</name>
</gene>
<reference evidence="1 2" key="1">
    <citation type="journal article" date="2019" name="Sci. Rep.">
        <title>Orb-weaving spider Araneus ventricosus genome elucidates the spidroin gene catalogue.</title>
        <authorList>
            <person name="Kono N."/>
            <person name="Nakamura H."/>
            <person name="Ohtoshi R."/>
            <person name="Moran D.A.P."/>
            <person name="Shinohara A."/>
            <person name="Yoshida Y."/>
            <person name="Fujiwara M."/>
            <person name="Mori M."/>
            <person name="Tomita M."/>
            <person name="Arakawa K."/>
        </authorList>
    </citation>
    <scope>NUCLEOTIDE SEQUENCE [LARGE SCALE GENOMIC DNA]</scope>
</reference>
<evidence type="ECO:0000313" key="2">
    <source>
        <dbReference type="Proteomes" id="UP000499080"/>
    </source>
</evidence>
<accession>A0A4Y2K4I4</accession>
<dbReference type="Proteomes" id="UP000499080">
    <property type="component" value="Unassembled WGS sequence"/>
</dbReference>
<organism evidence="1 2">
    <name type="scientific">Araneus ventricosus</name>
    <name type="common">Orbweaver spider</name>
    <name type="synonym">Epeira ventricosa</name>
    <dbReference type="NCBI Taxonomy" id="182803"/>
    <lineage>
        <taxon>Eukaryota</taxon>
        <taxon>Metazoa</taxon>
        <taxon>Ecdysozoa</taxon>
        <taxon>Arthropoda</taxon>
        <taxon>Chelicerata</taxon>
        <taxon>Arachnida</taxon>
        <taxon>Araneae</taxon>
        <taxon>Araneomorphae</taxon>
        <taxon>Entelegynae</taxon>
        <taxon>Araneoidea</taxon>
        <taxon>Araneidae</taxon>
        <taxon>Araneus</taxon>
    </lineage>
</organism>
<keyword evidence="2" id="KW-1185">Reference proteome</keyword>
<sequence>MASDSKLIKWFDSVIKYVDSFSIEPDTEFLQGSENCKSTKEDEARIDEPLQCSTPNPQTTDFSHPEMMDHNQIGTETIIMQENVECFSTLIEPSAYFSQPEIMDHDQVGVGKSASPRATFTTKESVSCFKERNFVSGKKDMAILSALQFYNLCKN</sequence>
<evidence type="ECO:0000313" key="1">
    <source>
        <dbReference type="EMBL" id="GBM96799.1"/>
    </source>
</evidence>
<proteinExistence type="predicted"/>
<comment type="caution">
    <text evidence="1">The sequence shown here is derived from an EMBL/GenBank/DDBJ whole genome shotgun (WGS) entry which is preliminary data.</text>
</comment>
<protein>
    <submittedName>
        <fullName evidence="1">Uncharacterized protein</fullName>
    </submittedName>
</protein>
<dbReference type="OrthoDB" id="6428176at2759"/>
<dbReference type="EMBL" id="BGPR01004178">
    <property type="protein sequence ID" value="GBM96799.1"/>
    <property type="molecule type" value="Genomic_DNA"/>
</dbReference>
<name>A0A4Y2K4I4_ARAVE</name>